<feature type="domain" description="Amidohydrolase-related" evidence="7">
    <location>
        <begin position="427"/>
        <end position="766"/>
    </location>
</feature>
<dbReference type="InterPro" id="IPR032466">
    <property type="entry name" value="Metal_Hydrolase"/>
</dbReference>
<keyword evidence="4" id="KW-0862">Zinc</keyword>
<reference evidence="9 10" key="1">
    <citation type="journal article" date="2020" name="ISME J.">
        <title>Uncovering the hidden diversity of litter-decomposition mechanisms in mushroom-forming fungi.</title>
        <authorList>
            <person name="Floudas D."/>
            <person name="Bentzer J."/>
            <person name="Ahren D."/>
            <person name="Johansson T."/>
            <person name="Persson P."/>
            <person name="Tunlid A."/>
        </authorList>
    </citation>
    <scope>NUCLEOTIDE SEQUENCE [LARGE SCALE GENOMIC DNA]</scope>
    <source>
        <strain evidence="9 10">CBS 291.85</strain>
    </source>
</reference>
<dbReference type="OrthoDB" id="194468at2759"/>
<keyword evidence="5" id="KW-0472">Membrane</keyword>
<dbReference type="InterPro" id="IPR017853">
    <property type="entry name" value="GH"/>
</dbReference>
<evidence type="ECO:0000256" key="1">
    <source>
        <dbReference type="ARBA" id="ARBA00001947"/>
    </source>
</evidence>
<sequence>MLLVPLSLFLSLLLPSVSFAAKDQKRGISFPANDNAADIQNLNQSKSAVTWQYDWGIYNPFLAESGIEYVPMQWGAGGIENLSNAMASQKAKYLLAFNEPDFDEQSNIDANLAAQLWMQYIEPLKSTGIKLGGPAVSSSGTGMPWLQSFFSACSNCTIDFIPIHWYGEGVEGFYDYMWSIHTEFGNRTIWVTEYADTSLNATDVETFLNQTTAYMDTLDWVERYAWFGYFRPENGSAYNFLDADGGLNSLGRSYIGADTVVRSGPATNTAGAPIGGPTVNLATVSVDPGHAPTLLPNGAETLKMSGQIWAILILCIVDVLLFWVFLIVLLKPLTSTSNKSTPCDAHQRQLCPLSESRKSGDTERLPTRQVHHYRIQSLSWTTTRVTATNDSGFIAHFEDSHTEESLTLLRNAASTSQEILTMGNGDFLLPTFCDLHLHAPQFLYQGNGLHLPLMQWLDEYAFKAEEKMDADPVLARKVYTRLAERLIQAGTGSVLLFGTLKEETNLILAEVLQKSGIRGFVGKLSMDMSSRPSYVESSTSASLKNVRSFVDKVKKSVSHLEPHRRLVEPVLTPRFVPTCTDELLSGLGQLGKEQSLMIQSHLAEAHDQVEWVRKERGEEDIKVFGKHDLLTPRTIQAHCTFLDIPSLSHLHHYGTSVAHCPLSNAYFSTEPFRLREALDQGVKIGLGTDIAGGYSIDIMNAMRQSVIISRIRDGQRKDRDDPGSRCLTIDWKESLYLATRGGAIALGLHSHAGAFKVGVPFDAQHIRLYDSDNENGIGPLDFLDNDYGAGIAENMVEKWWCIGDDQNRMGMWVQGTKLHSISQ</sequence>
<dbReference type="InterPro" id="IPR011059">
    <property type="entry name" value="Metal-dep_hydrolase_composite"/>
</dbReference>
<keyword evidence="10" id="KW-1185">Reference proteome</keyword>
<accession>A0A8H5BXC7</accession>
<dbReference type="AlphaFoldDB" id="A0A8H5BXC7"/>
<dbReference type="GO" id="GO:0005829">
    <property type="term" value="C:cytosol"/>
    <property type="evidence" value="ECO:0007669"/>
    <property type="project" value="TreeGrafter"/>
</dbReference>
<evidence type="ECO:0000256" key="6">
    <source>
        <dbReference type="SAM" id="SignalP"/>
    </source>
</evidence>
<dbReference type="GO" id="GO:0046098">
    <property type="term" value="P:guanine metabolic process"/>
    <property type="evidence" value="ECO:0007669"/>
    <property type="project" value="TreeGrafter"/>
</dbReference>
<evidence type="ECO:0000259" key="7">
    <source>
        <dbReference type="Pfam" id="PF01979"/>
    </source>
</evidence>
<keyword evidence="3" id="KW-0378">Hydrolase</keyword>
<proteinExistence type="predicted"/>
<dbReference type="InterPro" id="IPR024655">
    <property type="entry name" value="Asl1_glyco_hydro_catalytic"/>
</dbReference>
<dbReference type="Pfam" id="PF11790">
    <property type="entry name" value="Glyco_hydro_cc"/>
    <property type="match status" value="1"/>
</dbReference>
<evidence type="ECO:0000256" key="5">
    <source>
        <dbReference type="SAM" id="Phobius"/>
    </source>
</evidence>
<feature type="signal peptide" evidence="6">
    <location>
        <begin position="1"/>
        <end position="20"/>
    </location>
</feature>
<dbReference type="Proteomes" id="UP000559256">
    <property type="component" value="Unassembled WGS sequence"/>
</dbReference>
<dbReference type="PANTHER" id="PTHR11271:SF6">
    <property type="entry name" value="GUANINE DEAMINASE"/>
    <property type="match status" value="1"/>
</dbReference>
<dbReference type="SUPFAM" id="SSF51445">
    <property type="entry name" value="(Trans)glycosidases"/>
    <property type="match status" value="1"/>
</dbReference>
<dbReference type="InterPro" id="IPR051607">
    <property type="entry name" value="Metallo-dep_hydrolases"/>
</dbReference>
<evidence type="ECO:0008006" key="11">
    <source>
        <dbReference type="Google" id="ProtNLM"/>
    </source>
</evidence>
<feature type="chain" id="PRO_5034231032" description="Amidohydrolase-related domain-containing protein" evidence="6">
    <location>
        <begin position="21"/>
        <end position="823"/>
    </location>
</feature>
<comment type="cofactor">
    <cofactor evidence="1">
        <name>Zn(2+)</name>
        <dbReference type="ChEBI" id="CHEBI:29105"/>
    </cofactor>
</comment>
<dbReference type="Pfam" id="PF01979">
    <property type="entry name" value="Amidohydro_1"/>
    <property type="match status" value="1"/>
</dbReference>
<keyword evidence="5" id="KW-1133">Transmembrane helix</keyword>
<evidence type="ECO:0000256" key="3">
    <source>
        <dbReference type="ARBA" id="ARBA00022801"/>
    </source>
</evidence>
<protein>
    <recommendedName>
        <fullName evidence="11">Amidohydrolase-related domain-containing protein</fullName>
    </recommendedName>
</protein>
<comment type="caution">
    <text evidence="9">The sequence shown here is derived from an EMBL/GenBank/DDBJ whole genome shotgun (WGS) entry which is preliminary data.</text>
</comment>
<dbReference type="SUPFAM" id="SSF51556">
    <property type="entry name" value="Metallo-dependent hydrolases"/>
    <property type="match status" value="1"/>
</dbReference>
<evidence type="ECO:0000256" key="2">
    <source>
        <dbReference type="ARBA" id="ARBA00022723"/>
    </source>
</evidence>
<feature type="transmembrane region" description="Helical" evidence="5">
    <location>
        <begin position="308"/>
        <end position="330"/>
    </location>
</feature>
<feature type="domain" description="Asl1-like glycosyl hydrolase catalytic" evidence="8">
    <location>
        <begin position="33"/>
        <end position="254"/>
    </location>
</feature>
<dbReference type="Gene3D" id="3.20.20.140">
    <property type="entry name" value="Metal-dependent hydrolases"/>
    <property type="match status" value="1"/>
</dbReference>
<dbReference type="EMBL" id="JAACJM010000331">
    <property type="protein sequence ID" value="KAF5330263.1"/>
    <property type="molecule type" value="Genomic_DNA"/>
</dbReference>
<keyword evidence="6" id="KW-0732">Signal</keyword>
<evidence type="ECO:0000313" key="10">
    <source>
        <dbReference type="Proteomes" id="UP000559256"/>
    </source>
</evidence>
<keyword evidence="2" id="KW-0479">Metal-binding</keyword>
<dbReference type="InterPro" id="IPR006680">
    <property type="entry name" value="Amidohydro-rel"/>
</dbReference>
<dbReference type="Gene3D" id="3.20.20.80">
    <property type="entry name" value="Glycosidases"/>
    <property type="match status" value="1"/>
</dbReference>
<evidence type="ECO:0000259" key="8">
    <source>
        <dbReference type="Pfam" id="PF11790"/>
    </source>
</evidence>
<keyword evidence="5" id="KW-0812">Transmembrane</keyword>
<dbReference type="GO" id="GO:0008892">
    <property type="term" value="F:guanine deaminase activity"/>
    <property type="evidence" value="ECO:0007669"/>
    <property type="project" value="TreeGrafter"/>
</dbReference>
<name>A0A8H5BXC7_9AGAR</name>
<organism evidence="9 10">
    <name type="scientific">Tetrapyrgos nigripes</name>
    <dbReference type="NCBI Taxonomy" id="182062"/>
    <lineage>
        <taxon>Eukaryota</taxon>
        <taxon>Fungi</taxon>
        <taxon>Dikarya</taxon>
        <taxon>Basidiomycota</taxon>
        <taxon>Agaricomycotina</taxon>
        <taxon>Agaricomycetes</taxon>
        <taxon>Agaricomycetidae</taxon>
        <taxon>Agaricales</taxon>
        <taxon>Marasmiineae</taxon>
        <taxon>Marasmiaceae</taxon>
        <taxon>Tetrapyrgos</taxon>
    </lineage>
</organism>
<dbReference type="Gene3D" id="2.30.40.10">
    <property type="entry name" value="Urease, subunit C, domain 1"/>
    <property type="match status" value="1"/>
</dbReference>
<evidence type="ECO:0000256" key="4">
    <source>
        <dbReference type="ARBA" id="ARBA00022833"/>
    </source>
</evidence>
<evidence type="ECO:0000313" key="9">
    <source>
        <dbReference type="EMBL" id="KAF5330263.1"/>
    </source>
</evidence>
<dbReference type="GO" id="GO:0008270">
    <property type="term" value="F:zinc ion binding"/>
    <property type="evidence" value="ECO:0007669"/>
    <property type="project" value="TreeGrafter"/>
</dbReference>
<gene>
    <name evidence="9" type="ORF">D9758_014448</name>
</gene>
<dbReference type="PANTHER" id="PTHR11271">
    <property type="entry name" value="GUANINE DEAMINASE"/>
    <property type="match status" value="1"/>
</dbReference>